<organism evidence="4 5">
    <name type="scientific">Ditylenchus dipsaci</name>
    <dbReference type="NCBI Taxonomy" id="166011"/>
    <lineage>
        <taxon>Eukaryota</taxon>
        <taxon>Metazoa</taxon>
        <taxon>Ecdysozoa</taxon>
        <taxon>Nematoda</taxon>
        <taxon>Chromadorea</taxon>
        <taxon>Rhabditida</taxon>
        <taxon>Tylenchina</taxon>
        <taxon>Tylenchomorpha</taxon>
        <taxon>Sphaerularioidea</taxon>
        <taxon>Anguinidae</taxon>
        <taxon>Anguininae</taxon>
        <taxon>Ditylenchus</taxon>
    </lineage>
</organism>
<feature type="domain" description="ShKT" evidence="2">
    <location>
        <begin position="236"/>
        <end position="267"/>
    </location>
</feature>
<feature type="signal peptide" evidence="1">
    <location>
        <begin position="1"/>
        <end position="22"/>
    </location>
</feature>
<accession>A0A915CMB0</accession>
<evidence type="ECO:0000256" key="1">
    <source>
        <dbReference type="SAM" id="SignalP"/>
    </source>
</evidence>
<feature type="domain" description="EB" evidence="3">
    <location>
        <begin position="145"/>
        <end position="192"/>
    </location>
</feature>
<name>A0A915CMB0_9BILA</name>
<dbReference type="Pfam" id="PF01549">
    <property type="entry name" value="ShK"/>
    <property type="match status" value="1"/>
</dbReference>
<evidence type="ECO:0000259" key="2">
    <source>
        <dbReference type="Pfam" id="PF01549"/>
    </source>
</evidence>
<dbReference type="Gene3D" id="3.40.390.10">
    <property type="entry name" value="Collagenase (Catalytic Domain)"/>
    <property type="match status" value="1"/>
</dbReference>
<dbReference type="PROSITE" id="PS51885">
    <property type="entry name" value="NEPRILYSIN"/>
    <property type="match status" value="1"/>
</dbReference>
<dbReference type="InterPro" id="IPR003582">
    <property type="entry name" value="ShKT_dom"/>
</dbReference>
<dbReference type="InterPro" id="IPR000718">
    <property type="entry name" value="Peptidase_M13"/>
</dbReference>
<keyword evidence="1" id="KW-0732">Signal</keyword>
<sequence length="358" mass="39537">MIPSTIFLELISCFIFLLQIKAQQSEQKQLANGLNSCPAGTISLYTNVLCAIDQHCQQVATGSFCYRGKCCLPSVSNGNSAGYGASCTADRHCAFSNSECRNLVCYCRPPYVYNGKSRTCRPYNADESEEVNDALTRAQPIQMKCSQNQLTFDGKCLDLVNYNGICEYSHQCDFRGGVCLVKRCLCPGGQIYDGNGQGRGVKECVSLNGPPILENQKKDDNQPTDKKNEVCMDDVQANGLSDCPRLRHRCWDPKWTDLMRDQCPVSCEDIIVNYPELLQSINRDISPCDNFYSHVCDGFVRNTDVEEGKESVNQYSLAGKEMSAGSIRFWKAIGRADSIPLLLMIGSSPSSISSMTAA</sequence>
<dbReference type="InterPro" id="IPR024079">
    <property type="entry name" value="MetalloPept_cat_dom_sf"/>
</dbReference>
<protein>
    <submittedName>
        <fullName evidence="5">EB domain-containing protein</fullName>
    </submittedName>
</protein>
<dbReference type="Gene3D" id="1.10.10.1940">
    <property type="match status" value="1"/>
</dbReference>
<dbReference type="GO" id="GO:0006508">
    <property type="term" value="P:proteolysis"/>
    <property type="evidence" value="ECO:0007669"/>
    <property type="project" value="InterPro"/>
</dbReference>
<dbReference type="Pfam" id="PF01683">
    <property type="entry name" value="EB"/>
    <property type="match status" value="1"/>
</dbReference>
<dbReference type="Proteomes" id="UP000887574">
    <property type="component" value="Unplaced"/>
</dbReference>
<dbReference type="AlphaFoldDB" id="A0A915CMB0"/>
<feature type="chain" id="PRO_5037642529" evidence="1">
    <location>
        <begin position="23"/>
        <end position="358"/>
    </location>
</feature>
<evidence type="ECO:0000259" key="3">
    <source>
        <dbReference type="Pfam" id="PF01683"/>
    </source>
</evidence>
<dbReference type="WBParaSite" id="jg10144">
    <property type="protein sequence ID" value="jg10144"/>
    <property type="gene ID" value="jg10144"/>
</dbReference>
<proteinExistence type="predicted"/>
<dbReference type="GO" id="GO:0004222">
    <property type="term" value="F:metalloendopeptidase activity"/>
    <property type="evidence" value="ECO:0007669"/>
    <property type="project" value="InterPro"/>
</dbReference>
<evidence type="ECO:0000313" key="5">
    <source>
        <dbReference type="WBParaSite" id="jg10144"/>
    </source>
</evidence>
<keyword evidence="4" id="KW-1185">Reference proteome</keyword>
<dbReference type="InterPro" id="IPR006149">
    <property type="entry name" value="EB_dom"/>
</dbReference>
<evidence type="ECO:0000313" key="4">
    <source>
        <dbReference type="Proteomes" id="UP000887574"/>
    </source>
</evidence>
<reference evidence="5" key="1">
    <citation type="submission" date="2022-11" db="UniProtKB">
        <authorList>
            <consortium name="WormBaseParasite"/>
        </authorList>
    </citation>
    <scope>IDENTIFICATION</scope>
</reference>
<dbReference type="SUPFAM" id="SSF55486">
    <property type="entry name" value="Metalloproteases ('zincins'), catalytic domain"/>
    <property type="match status" value="1"/>
</dbReference>